<reference evidence="1 2" key="1">
    <citation type="journal article" date="2018" name="New Phytol.">
        <title>Phylogenomics of Endogonaceae and evolution of mycorrhizas within Mucoromycota.</title>
        <authorList>
            <person name="Chang Y."/>
            <person name="Desiro A."/>
            <person name="Na H."/>
            <person name="Sandor L."/>
            <person name="Lipzen A."/>
            <person name="Clum A."/>
            <person name="Barry K."/>
            <person name="Grigoriev I.V."/>
            <person name="Martin F.M."/>
            <person name="Stajich J.E."/>
            <person name="Smith M.E."/>
            <person name="Bonito G."/>
            <person name="Spatafora J.W."/>
        </authorList>
    </citation>
    <scope>NUCLEOTIDE SEQUENCE [LARGE SCALE GENOMIC DNA]</scope>
    <source>
        <strain evidence="1 2">GMNB39</strain>
    </source>
</reference>
<gene>
    <name evidence="1" type="ORF">BC936DRAFT_142144</name>
</gene>
<evidence type="ECO:0000313" key="2">
    <source>
        <dbReference type="Proteomes" id="UP000268093"/>
    </source>
</evidence>
<dbReference type="AlphaFoldDB" id="A0A433A196"/>
<organism evidence="1 2">
    <name type="scientific">Jimgerdemannia flammicorona</name>
    <dbReference type="NCBI Taxonomy" id="994334"/>
    <lineage>
        <taxon>Eukaryota</taxon>
        <taxon>Fungi</taxon>
        <taxon>Fungi incertae sedis</taxon>
        <taxon>Mucoromycota</taxon>
        <taxon>Mucoromycotina</taxon>
        <taxon>Endogonomycetes</taxon>
        <taxon>Endogonales</taxon>
        <taxon>Endogonaceae</taxon>
        <taxon>Jimgerdemannia</taxon>
    </lineage>
</organism>
<comment type="caution">
    <text evidence="1">The sequence shown here is derived from an EMBL/GenBank/DDBJ whole genome shotgun (WGS) entry which is preliminary data.</text>
</comment>
<dbReference type="EMBL" id="RBNI01021712">
    <property type="protein sequence ID" value="RUO96375.1"/>
    <property type="molecule type" value="Genomic_DNA"/>
</dbReference>
<evidence type="ECO:0000313" key="1">
    <source>
        <dbReference type="EMBL" id="RUO96375.1"/>
    </source>
</evidence>
<accession>A0A433A196</accession>
<sequence>MRTASPSKVGSTTRTTRPSWIYSRSWTRCGSQRTCGAC</sequence>
<keyword evidence="2" id="KW-1185">Reference proteome</keyword>
<protein>
    <submittedName>
        <fullName evidence="1">Uncharacterized protein</fullName>
    </submittedName>
</protein>
<proteinExistence type="predicted"/>
<dbReference type="Proteomes" id="UP000268093">
    <property type="component" value="Unassembled WGS sequence"/>
</dbReference>
<name>A0A433A196_9FUNG</name>